<dbReference type="Proteomes" id="UP000034207">
    <property type="component" value="Unassembled WGS sequence"/>
</dbReference>
<keyword evidence="4" id="KW-0436">Ligase</keyword>
<dbReference type="Gene3D" id="3.40.50.12780">
    <property type="entry name" value="N-terminal domain of ligase-like"/>
    <property type="match status" value="1"/>
</dbReference>
<evidence type="ECO:0000259" key="3">
    <source>
        <dbReference type="Pfam" id="PF00501"/>
    </source>
</evidence>
<reference evidence="4 5" key="1">
    <citation type="journal article" date="2015" name="Nature">
        <title>rRNA introns, odd ribosomes, and small enigmatic genomes across a large radiation of phyla.</title>
        <authorList>
            <person name="Brown C.T."/>
            <person name="Hug L.A."/>
            <person name="Thomas B.C."/>
            <person name="Sharon I."/>
            <person name="Castelle C.J."/>
            <person name="Singh A."/>
            <person name="Wilkins M.J."/>
            <person name="Williams K.H."/>
            <person name="Banfield J.F."/>
        </authorList>
    </citation>
    <scope>NUCLEOTIDE SEQUENCE [LARGE SCALE GENOMIC DNA]</scope>
</reference>
<dbReference type="GO" id="GO:0005524">
    <property type="term" value="F:ATP binding"/>
    <property type="evidence" value="ECO:0007669"/>
    <property type="project" value="UniProtKB-KW"/>
</dbReference>
<gene>
    <name evidence="4" type="ORF">UT18_C0006G0024</name>
</gene>
<keyword evidence="2" id="KW-0067">ATP-binding</keyword>
<evidence type="ECO:0000313" key="5">
    <source>
        <dbReference type="Proteomes" id="UP000034207"/>
    </source>
</evidence>
<evidence type="ECO:0000256" key="1">
    <source>
        <dbReference type="ARBA" id="ARBA00022741"/>
    </source>
</evidence>
<dbReference type="InterPro" id="IPR042099">
    <property type="entry name" value="ANL_N_sf"/>
</dbReference>
<feature type="domain" description="AMP-dependent synthetase/ligase" evidence="3">
    <location>
        <begin position="11"/>
        <end position="416"/>
    </location>
</feature>
<dbReference type="SUPFAM" id="SSF56801">
    <property type="entry name" value="Acetyl-CoA synthetase-like"/>
    <property type="match status" value="1"/>
</dbReference>
<dbReference type="Pfam" id="PF00501">
    <property type="entry name" value="AMP-binding"/>
    <property type="match status" value="1"/>
</dbReference>
<name>A0A0G0PZQ6_UNCC2</name>
<dbReference type="PANTHER" id="PTHR43272:SF33">
    <property type="entry name" value="AMP-BINDING DOMAIN-CONTAINING PROTEIN-RELATED"/>
    <property type="match status" value="1"/>
</dbReference>
<dbReference type="CDD" id="cd05907">
    <property type="entry name" value="VL_LC_FACS_like"/>
    <property type="match status" value="1"/>
</dbReference>
<keyword evidence="1" id="KW-0547">Nucleotide-binding</keyword>
<proteinExistence type="predicted"/>
<dbReference type="InterPro" id="IPR020845">
    <property type="entry name" value="AMP-binding_CS"/>
</dbReference>
<dbReference type="PROSITE" id="PS00455">
    <property type="entry name" value="AMP_BINDING"/>
    <property type="match status" value="1"/>
</dbReference>
<evidence type="ECO:0000313" key="4">
    <source>
        <dbReference type="EMBL" id="KKQ94926.1"/>
    </source>
</evidence>
<dbReference type="PATRIC" id="fig|1618345.3.peg.312"/>
<dbReference type="GO" id="GO:0004467">
    <property type="term" value="F:long-chain fatty acid-CoA ligase activity"/>
    <property type="evidence" value="ECO:0007669"/>
    <property type="project" value="TreeGrafter"/>
</dbReference>
<dbReference type="Pfam" id="PF23562">
    <property type="entry name" value="AMP-binding_C_3"/>
    <property type="match status" value="1"/>
</dbReference>
<dbReference type="PANTHER" id="PTHR43272">
    <property type="entry name" value="LONG-CHAIN-FATTY-ACID--COA LIGASE"/>
    <property type="match status" value="1"/>
</dbReference>
<evidence type="ECO:0000256" key="2">
    <source>
        <dbReference type="ARBA" id="ARBA00022840"/>
    </source>
</evidence>
<accession>A0A0G0PZQ6</accession>
<organism evidence="4 5">
    <name type="scientific">candidate division CPR2 bacterium GW2011_GWC2_39_10</name>
    <dbReference type="NCBI Taxonomy" id="1618345"/>
    <lineage>
        <taxon>Bacteria</taxon>
        <taxon>Bacteria division CPR2</taxon>
    </lineage>
</organism>
<protein>
    <submittedName>
        <fullName evidence="4">Long-chain fatty-acid-CoA ligase</fullName>
    </submittedName>
</protein>
<dbReference type="GO" id="GO:0016020">
    <property type="term" value="C:membrane"/>
    <property type="evidence" value="ECO:0007669"/>
    <property type="project" value="TreeGrafter"/>
</dbReference>
<sequence length="574" mass="65074">MEPTICSLFLEVAEKYAEKTAIFYKKGDVFEEMPYKRLKNLVGNFVLTFEHFGVKGGDRVILLSENRPEWIITDLANLFIGAITVPIHKILSPIQIKRIIDEIEPRLVIVSDRDALEKILEIESVKSKKIDVIYLESILEKEKELIKKFKGQHFINSLQLIGHYHTGTELEERARRIKAEDDASIIYTSGTTGHPKGAILTHKNFVSNALTLVESVGVFPEDRFLSVLPLSHVFERTVGYYVPLFSGSSISYIEDVARVSEFAKEEKPTIIIAVPRLYEKIYEKVYEKVSVSAFKKNLFLKAVEYGKVRENRSKILYKFYDLLVFKKIKDNFGGQVRFFVSGGASLAKWLGEFFDSIGTPVLEGYGLTETAPVIACNSLDNYRFGTVGQVLKGLSVKLSADNEILVKGPNVMKGYFKDEESTKKDLSADGWFKTGDLGKLDEEGFLSIIGRKKEILVLTTGKKIFPVPIEEACEKHPYISQCLVFGDGRKHIGAIIVPTEIAERELGEKIEEGIDSLLNEQLREFSRIEQIKKFIISAEPFTVENGLLTITLKLRRNQILEKFADKVEDIYKIK</sequence>
<comment type="caution">
    <text evidence="4">The sequence shown here is derived from an EMBL/GenBank/DDBJ whole genome shotgun (WGS) entry which is preliminary data.</text>
</comment>
<dbReference type="EMBL" id="LBVV01000006">
    <property type="protein sequence ID" value="KKQ94926.1"/>
    <property type="molecule type" value="Genomic_DNA"/>
</dbReference>
<dbReference type="InterPro" id="IPR000873">
    <property type="entry name" value="AMP-dep_synth/lig_dom"/>
</dbReference>
<dbReference type="AlphaFoldDB" id="A0A0G0PZQ6"/>
<dbReference type="STRING" id="1618345.UT18_C0006G0024"/>